<evidence type="ECO:0000256" key="1">
    <source>
        <dbReference type="SAM" id="MobiDB-lite"/>
    </source>
</evidence>
<organism evidence="3 4">
    <name type="scientific">Gordonia soli NBRC 108243</name>
    <dbReference type="NCBI Taxonomy" id="1223545"/>
    <lineage>
        <taxon>Bacteria</taxon>
        <taxon>Bacillati</taxon>
        <taxon>Actinomycetota</taxon>
        <taxon>Actinomycetes</taxon>
        <taxon>Mycobacteriales</taxon>
        <taxon>Gordoniaceae</taxon>
        <taxon>Gordonia</taxon>
    </lineage>
</organism>
<evidence type="ECO:0000313" key="3">
    <source>
        <dbReference type="EMBL" id="GAC67270.1"/>
    </source>
</evidence>
<dbReference type="RefSeq" id="WP_007618261.1">
    <property type="nucleotide sequence ID" value="NZ_BANX01000007.1"/>
</dbReference>
<accession>M0QF89</accession>
<name>M0QF89_9ACTN</name>
<evidence type="ECO:0000313" key="4">
    <source>
        <dbReference type="Proteomes" id="UP000011666"/>
    </source>
</evidence>
<dbReference type="Pfam" id="PF13349">
    <property type="entry name" value="DUF4097"/>
    <property type="match status" value="1"/>
</dbReference>
<protein>
    <recommendedName>
        <fullName evidence="2">DUF4097 domain-containing protein</fullName>
    </recommendedName>
</protein>
<gene>
    <name evidence="3" type="ORF">GS4_07_00190</name>
</gene>
<dbReference type="eggNOG" id="COG3595">
    <property type="taxonomic scope" value="Bacteria"/>
</dbReference>
<reference evidence="3 4" key="1">
    <citation type="submission" date="2013-01" db="EMBL/GenBank/DDBJ databases">
        <title>Whole genome shotgun sequence of Gordonia soli NBRC 108243.</title>
        <authorList>
            <person name="Isaki-Nakamura S."/>
            <person name="Hosoyama A."/>
            <person name="Tsuchikane K."/>
            <person name="Ando Y."/>
            <person name="Baba S."/>
            <person name="Ohji S."/>
            <person name="Hamada M."/>
            <person name="Tamura T."/>
            <person name="Yamazoe A."/>
            <person name="Yamazaki S."/>
            <person name="Fujita N."/>
        </authorList>
    </citation>
    <scope>NUCLEOTIDE SEQUENCE [LARGE SCALE GENOMIC DNA]</scope>
    <source>
        <strain evidence="3 4">NBRC 108243</strain>
    </source>
</reference>
<sequence>MPEFPTPQPISLSVDLGVGHITITASDRTDTVVDVAPTDPTDDSDVKAAAQVRTDLTSGRLTISGPRTGVFDFSRKSRSVDISVEIPSGSSVSTRTQMGDVRATGRLGDSSLSTSMGSITLGRTGALTVKTPAGDVSVDEVDGSATLSTGTGRLHIGTVSADAELKNSNGDTTIGAADGDVRIRSANGHIRIGAAGGAVDAKTAMGDVRVGSITRGSSVLETSLGDLEIGIASGTAAWLDVTTAFGHVRNDLVDAIGPEDADETAEIRGRTSTGSITIHRATTDRA</sequence>
<dbReference type="EMBL" id="BANX01000007">
    <property type="protein sequence ID" value="GAC67270.1"/>
    <property type="molecule type" value="Genomic_DNA"/>
</dbReference>
<evidence type="ECO:0000259" key="2">
    <source>
        <dbReference type="Pfam" id="PF13349"/>
    </source>
</evidence>
<dbReference type="AlphaFoldDB" id="M0QF89"/>
<feature type="domain" description="DUF4097" evidence="2">
    <location>
        <begin position="12"/>
        <end position="212"/>
    </location>
</feature>
<dbReference type="Proteomes" id="UP000011666">
    <property type="component" value="Unassembled WGS sequence"/>
</dbReference>
<proteinExistence type="predicted"/>
<keyword evidence="4" id="KW-1185">Reference proteome</keyword>
<dbReference type="OrthoDB" id="3252095at2"/>
<dbReference type="InterPro" id="IPR025164">
    <property type="entry name" value="Toastrack_DUF4097"/>
</dbReference>
<feature type="region of interest" description="Disordered" evidence="1">
    <location>
        <begin position="265"/>
        <end position="286"/>
    </location>
</feature>
<dbReference type="STRING" id="1223545.GS4_07_00190"/>
<dbReference type="PANTHER" id="PTHR34094">
    <property type="match status" value="1"/>
</dbReference>
<comment type="caution">
    <text evidence="3">The sequence shown here is derived from an EMBL/GenBank/DDBJ whole genome shotgun (WGS) entry which is preliminary data.</text>
</comment>
<dbReference type="PANTHER" id="PTHR34094:SF1">
    <property type="entry name" value="PROTEIN FAM185A"/>
    <property type="match status" value="1"/>
</dbReference>